<evidence type="ECO:0000256" key="1">
    <source>
        <dbReference type="SAM" id="MobiDB-lite"/>
    </source>
</evidence>
<dbReference type="OrthoDB" id="102624at2759"/>
<sequence>VRGGPSEGIPPTTRWSQSSRRSSLIDSPLQSQPQLMSDAKLITSNQLAPSSCEIRNINACSTQAMASPPSFASRMIRLIFKRKQRCEDQRPKSWPGPGYSKPAPVPVPTATRRQPSATIAIPSCLATSAPSKVPTVYTRLEHAHKRLTDDSSGKASWRQRQTCCANCGGLFFKTMSMLSSAAGRFCSLDCKANLEYLTQIEEAMDVEMLGINAASSRVLYVGDSSFTDEAPSF</sequence>
<organism evidence="2 3">
    <name type="scientific">Phytophthora nicotianae P1569</name>
    <dbReference type="NCBI Taxonomy" id="1317065"/>
    <lineage>
        <taxon>Eukaryota</taxon>
        <taxon>Sar</taxon>
        <taxon>Stramenopiles</taxon>
        <taxon>Oomycota</taxon>
        <taxon>Peronosporomycetes</taxon>
        <taxon>Peronosporales</taxon>
        <taxon>Peronosporaceae</taxon>
        <taxon>Phytophthora</taxon>
    </lineage>
</organism>
<dbReference type="HOGENOM" id="CLU_104044_0_0_1"/>
<comment type="caution">
    <text evidence="2">The sequence shown here is derived from an EMBL/GenBank/DDBJ whole genome shotgun (WGS) entry which is preliminary data.</text>
</comment>
<proteinExistence type="predicted"/>
<dbReference type="eggNOG" id="ENOG502T2TI">
    <property type="taxonomic scope" value="Eukaryota"/>
</dbReference>
<evidence type="ECO:0000313" key="2">
    <source>
        <dbReference type="EMBL" id="ETI46405.1"/>
    </source>
</evidence>
<feature type="non-terminal residue" evidence="2">
    <location>
        <position position="1"/>
    </location>
</feature>
<accession>V9F4F7</accession>
<feature type="region of interest" description="Disordered" evidence="1">
    <location>
        <begin position="1"/>
        <end position="31"/>
    </location>
</feature>
<dbReference type="AlphaFoldDB" id="V9F4F7"/>
<name>V9F4F7_PHYNI</name>
<keyword evidence="3" id="KW-1185">Reference proteome</keyword>
<evidence type="ECO:0008006" key="4">
    <source>
        <dbReference type="Google" id="ProtNLM"/>
    </source>
</evidence>
<reference evidence="2 3" key="1">
    <citation type="submission" date="2013-11" db="EMBL/GenBank/DDBJ databases">
        <title>The Genome Sequence of Phytophthora parasitica P1569.</title>
        <authorList>
            <consortium name="The Broad Institute Genomics Platform"/>
            <person name="Russ C."/>
            <person name="Tyler B."/>
            <person name="Panabieres F."/>
            <person name="Shan W."/>
            <person name="Tripathy S."/>
            <person name="Grunwald N."/>
            <person name="Machado M."/>
            <person name="Johnson C.S."/>
            <person name="Arredondo F."/>
            <person name="Hong C."/>
            <person name="Coffey M."/>
            <person name="Young S.K."/>
            <person name="Zeng Q."/>
            <person name="Gargeya S."/>
            <person name="Fitzgerald M."/>
            <person name="Abouelleil A."/>
            <person name="Alvarado L."/>
            <person name="Chapman S.B."/>
            <person name="Gainer-Dewar J."/>
            <person name="Goldberg J."/>
            <person name="Griggs A."/>
            <person name="Gujja S."/>
            <person name="Hansen M."/>
            <person name="Howarth C."/>
            <person name="Imamovic A."/>
            <person name="Ireland A."/>
            <person name="Larimer J."/>
            <person name="McCowan C."/>
            <person name="Murphy C."/>
            <person name="Pearson M."/>
            <person name="Poon T.W."/>
            <person name="Priest M."/>
            <person name="Roberts A."/>
            <person name="Saif S."/>
            <person name="Shea T."/>
            <person name="Sykes S."/>
            <person name="Wortman J."/>
            <person name="Nusbaum C."/>
            <person name="Birren B."/>
        </authorList>
    </citation>
    <scope>NUCLEOTIDE SEQUENCE [LARGE SCALE GENOMIC DNA]</scope>
    <source>
        <strain evidence="2 3">P1569</strain>
    </source>
</reference>
<dbReference type="EMBL" id="ANIZ01001575">
    <property type="protein sequence ID" value="ETI46405.1"/>
    <property type="molecule type" value="Genomic_DNA"/>
</dbReference>
<gene>
    <name evidence="2" type="ORF">F443_09203</name>
</gene>
<dbReference type="Proteomes" id="UP000018721">
    <property type="component" value="Unassembled WGS sequence"/>
</dbReference>
<protein>
    <recommendedName>
        <fullName evidence="4">FLZ-type domain-containing protein</fullName>
    </recommendedName>
</protein>
<evidence type="ECO:0000313" key="3">
    <source>
        <dbReference type="Proteomes" id="UP000018721"/>
    </source>
</evidence>